<comment type="caution">
    <text evidence="2">The sequence shown here is derived from an EMBL/GenBank/DDBJ whole genome shotgun (WGS) entry which is preliminary data.</text>
</comment>
<feature type="compositionally biased region" description="Low complexity" evidence="1">
    <location>
        <begin position="339"/>
        <end position="350"/>
    </location>
</feature>
<name>A0AA39XI96_9PEZI</name>
<reference evidence="2" key="1">
    <citation type="submission" date="2023-06" db="EMBL/GenBank/DDBJ databases">
        <title>Genome-scale phylogeny and comparative genomics of the fungal order Sordariales.</title>
        <authorList>
            <consortium name="Lawrence Berkeley National Laboratory"/>
            <person name="Hensen N."/>
            <person name="Bonometti L."/>
            <person name="Westerberg I."/>
            <person name="Brannstrom I.O."/>
            <person name="Guillou S."/>
            <person name="Cros-Aarteil S."/>
            <person name="Calhoun S."/>
            <person name="Haridas S."/>
            <person name="Kuo A."/>
            <person name="Mondo S."/>
            <person name="Pangilinan J."/>
            <person name="Riley R."/>
            <person name="Labutti K."/>
            <person name="Andreopoulos B."/>
            <person name="Lipzen A."/>
            <person name="Chen C."/>
            <person name="Yanf M."/>
            <person name="Daum C."/>
            <person name="Ng V."/>
            <person name="Clum A."/>
            <person name="Steindorff A."/>
            <person name="Ohm R."/>
            <person name="Martin F."/>
            <person name="Silar P."/>
            <person name="Natvig D."/>
            <person name="Lalanne C."/>
            <person name="Gautier V."/>
            <person name="Ament-Velasquez S.L."/>
            <person name="Kruys A."/>
            <person name="Hutchinson M.I."/>
            <person name="Powell A.J."/>
            <person name="Barry K."/>
            <person name="Miller A.N."/>
            <person name="Grigoriev I.V."/>
            <person name="Debuchy R."/>
            <person name="Gladieux P."/>
            <person name="Thoren M.H."/>
            <person name="Johannesson H."/>
        </authorList>
    </citation>
    <scope>NUCLEOTIDE SEQUENCE</scope>
    <source>
        <strain evidence="2">CBS 606.72</strain>
    </source>
</reference>
<dbReference type="EMBL" id="JAULSU010000001">
    <property type="protein sequence ID" value="KAK0633822.1"/>
    <property type="molecule type" value="Genomic_DNA"/>
</dbReference>
<gene>
    <name evidence="2" type="ORF">B0T14DRAFT_491927</name>
</gene>
<dbReference type="AlphaFoldDB" id="A0AA39XI96"/>
<feature type="region of interest" description="Disordered" evidence="1">
    <location>
        <begin position="1"/>
        <end position="125"/>
    </location>
</feature>
<protein>
    <submittedName>
        <fullName evidence="2">Uncharacterized protein</fullName>
    </submittedName>
</protein>
<evidence type="ECO:0000313" key="3">
    <source>
        <dbReference type="Proteomes" id="UP001175000"/>
    </source>
</evidence>
<feature type="compositionally biased region" description="Basic and acidic residues" evidence="1">
    <location>
        <begin position="679"/>
        <end position="731"/>
    </location>
</feature>
<sequence>MGGLSYAAVVKRAGALRNDQPKRTAPNRRTEDWPSSFPPLPVEPRSEKDGAGRQQPPQASARPTAVDAPAPTTTNRNLSPDSMISCPENLPTQKQRPPFLPFPDPVPDPAPATAPTATDTKANINQDRIRATFGSSAHSVSSVRSCPGNIATFTHTRSQPFHPAPPPTKATAQTTPERSSVYHHPAHAEQQIGAAAPETPARRSRPGLVNIGRLTWPADKNPADPVRSDPAVLRWRLSPTAATRQPPPAFQHVNPMLEQQRQLHQEVMNRLSVQQVAHQPVDPRVVAGFPPQWRQQAQPAMFAQQYGGLAPPRTQQWIHRDLLNQQYQPVPCQQPIPVQVMQQQQQRTPPQRQPPPVQAMQRPQLTPPQRQLRQQLTPHQRQTQSHPASVQVTPQQPLPATRQPQPWQHHTGPGSSFHEQQMWVYHHLLRQDQAGFHSPPDQQPFPNQMPQHHQPAPGHPHPPQQPQHHPWGHYQLPQGTLCPPQNRQPQAGPSQAQAQSQPSTLATTSRPSPSSGSLETTATLERQLGFRLSPSELTSLRLFNTPPPPYTPSPRHLPLPSYSSAKGSASADDFLAGFANSPEHTHWYPVSSSPSNHSTQSAGVRRNRRIDLDAVMGVYKRQLSQIDKLISETRDKMLRMYGTGRDREVPAWFGVLKEFLCYRDYCVGWLREFERRKAVEENEKGREEKQGAKTEESGGEKKTGEKTTEEGVGEKEMDVKEMRKTTARDIEAGYYGDDGENWSDESTSKGSPERTEAGDGVGSSGVATAATTQQRGSTFWENTKPASEGMSSSLAPWEGISDELRARWREKREQVNNAPMVTQPPEQPSPTPSNNGGDYSSSDDVVLIL</sequence>
<feature type="compositionally biased region" description="Low complexity" evidence="1">
    <location>
        <begin position="358"/>
        <end position="384"/>
    </location>
</feature>
<feature type="region of interest" description="Disordered" evidence="1">
    <location>
        <begin position="539"/>
        <end position="564"/>
    </location>
</feature>
<feature type="region of interest" description="Disordered" evidence="1">
    <location>
        <begin position="339"/>
        <end position="416"/>
    </location>
</feature>
<dbReference type="Proteomes" id="UP001175000">
    <property type="component" value="Unassembled WGS sequence"/>
</dbReference>
<accession>A0AA39XI96</accession>
<keyword evidence="3" id="KW-1185">Reference proteome</keyword>
<feature type="compositionally biased region" description="Polar residues" evidence="1">
    <location>
        <begin position="504"/>
        <end position="520"/>
    </location>
</feature>
<feature type="compositionally biased region" description="Low complexity" evidence="1">
    <location>
        <begin position="61"/>
        <end position="74"/>
    </location>
</feature>
<feature type="compositionally biased region" description="Pro residues" evidence="1">
    <location>
        <begin position="98"/>
        <end position="112"/>
    </location>
</feature>
<feature type="compositionally biased region" description="Polar residues" evidence="1">
    <location>
        <begin position="765"/>
        <end position="794"/>
    </location>
</feature>
<evidence type="ECO:0000256" key="1">
    <source>
        <dbReference type="SAM" id="MobiDB-lite"/>
    </source>
</evidence>
<feature type="compositionally biased region" description="Low complexity" evidence="1">
    <location>
        <begin position="488"/>
        <end position="503"/>
    </location>
</feature>
<feature type="compositionally biased region" description="Low complexity" evidence="1">
    <location>
        <begin position="832"/>
        <end position="849"/>
    </location>
</feature>
<feature type="compositionally biased region" description="Polar residues" evidence="1">
    <location>
        <begin position="385"/>
        <end position="395"/>
    </location>
</feature>
<proteinExistence type="predicted"/>
<feature type="compositionally biased region" description="Basic and acidic residues" evidence="1">
    <location>
        <begin position="802"/>
        <end position="814"/>
    </location>
</feature>
<feature type="region of interest" description="Disordered" evidence="1">
    <location>
        <begin position="155"/>
        <end position="179"/>
    </location>
</feature>
<organism evidence="2 3">
    <name type="scientific">Immersiella caudata</name>
    <dbReference type="NCBI Taxonomy" id="314043"/>
    <lineage>
        <taxon>Eukaryota</taxon>
        <taxon>Fungi</taxon>
        <taxon>Dikarya</taxon>
        <taxon>Ascomycota</taxon>
        <taxon>Pezizomycotina</taxon>
        <taxon>Sordariomycetes</taxon>
        <taxon>Sordariomycetidae</taxon>
        <taxon>Sordariales</taxon>
        <taxon>Lasiosphaeriaceae</taxon>
        <taxon>Immersiella</taxon>
    </lineage>
</organism>
<evidence type="ECO:0000313" key="2">
    <source>
        <dbReference type="EMBL" id="KAK0633822.1"/>
    </source>
</evidence>
<feature type="region of interest" description="Disordered" evidence="1">
    <location>
        <begin position="434"/>
        <end position="520"/>
    </location>
</feature>
<feature type="region of interest" description="Disordered" evidence="1">
    <location>
        <begin position="679"/>
        <end position="849"/>
    </location>
</feature>
<feature type="compositionally biased region" description="Pro residues" evidence="1">
    <location>
        <begin position="545"/>
        <end position="557"/>
    </location>
</feature>
<feature type="compositionally biased region" description="Polar residues" evidence="1">
    <location>
        <begin position="402"/>
        <end position="416"/>
    </location>
</feature>